<keyword evidence="4" id="KW-0808">Transferase</keyword>
<dbReference type="AlphaFoldDB" id="A3VIN2"/>
<dbReference type="RefSeq" id="WP_008330305.1">
    <property type="nucleotide sequence ID" value="NZ_CH902578.1"/>
</dbReference>
<evidence type="ECO:0000256" key="2">
    <source>
        <dbReference type="SAM" id="SignalP"/>
    </source>
</evidence>
<feature type="region of interest" description="Disordered" evidence="1">
    <location>
        <begin position="114"/>
        <end position="137"/>
    </location>
</feature>
<accession>A3VIN2</accession>
<name>A3VIN2_9RHOB</name>
<dbReference type="SUPFAM" id="SSF50346">
    <property type="entry name" value="PRC-barrel domain"/>
    <property type="match status" value="1"/>
</dbReference>
<proteinExistence type="predicted"/>
<reference evidence="4 5" key="1">
    <citation type="journal article" date="2010" name="J. Bacteriol.">
        <title>Genome sequences of Pelagibaca bermudensis HTCC2601T and Maritimibacter alkaliphilus HTCC2654T, the type strains of two marine Roseobacter genera.</title>
        <authorList>
            <person name="Thrash J.C."/>
            <person name="Cho J.C."/>
            <person name="Ferriera S."/>
            <person name="Johnson J."/>
            <person name="Vergin K.L."/>
            <person name="Giovannoni S.J."/>
        </authorList>
    </citation>
    <scope>NUCLEOTIDE SEQUENCE [LARGE SCALE GENOMIC DNA]</scope>
    <source>
        <strain evidence="4 5">HTCC2654</strain>
    </source>
</reference>
<dbReference type="OrthoDB" id="7876889at2"/>
<evidence type="ECO:0000313" key="5">
    <source>
        <dbReference type="Proteomes" id="UP000002931"/>
    </source>
</evidence>
<comment type="caution">
    <text evidence="4">The sequence shown here is derived from an EMBL/GenBank/DDBJ whole genome shotgun (WGS) entry which is preliminary data.</text>
</comment>
<dbReference type="HOGENOM" id="CLU_1041469_0_0_5"/>
<sequence>MKPLNKTLMTSAAALVLVAGSAFAQDVSTDTEVTGDVATEGTTMNSDTSTSTDMEATGDDMTAGAEMDTETELESDIETAAEETGEAIENTAEDVADAAENTAEDIEQGAEELAADAENAAEEAGDEMEEMAADAEAEVDGEIDGEMSADASAMDSDLEAAADVEISSLIGVNVVSQDGNDVGEVDNFYMLDNKVWAVIGIGGFLGIGEHDVAIDLEHLAVNETSDEGEVTEFMITGYTEADLEAMEEFDSETATVIDSTSSLRAASGS</sequence>
<feature type="region of interest" description="Disordered" evidence="1">
    <location>
        <begin position="34"/>
        <end position="60"/>
    </location>
</feature>
<keyword evidence="2" id="KW-0732">Signal</keyword>
<keyword evidence="5" id="KW-1185">Reference proteome</keyword>
<dbReference type="InterPro" id="IPR011033">
    <property type="entry name" value="PRC_barrel-like_sf"/>
</dbReference>
<protein>
    <submittedName>
        <fullName evidence="4">RNA polymerase sigma-70 factor</fullName>
        <ecNumber evidence="4">2.7.7.6</ecNumber>
    </submittedName>
</protein>
<dbReference type="Gene3D" id="1.20.120.20">
    <property type="entry name" value="Apolipoprotein"/>
    <property type="match status" value="1"/>
</dbReference>
<gene>
    <name evidence="4" type="ORF">RB2654_07771</name>
</gene>
<dbReference type="Gene3D" id="2.30.30.240">
    <property type="entry name" value="PRC-barrel domain"/>
    <property type="match status" value="1"/>
</dbReference>
<dbReference type="GO" id="GO:0003899">
    <property type="term" value="F:DNA-directed RNA polymerase activity"/>
    <property type="evidence" value="ECO:0007669"/>
    <property type="project" value="UniProtKB-EC"/>
</dbReference>
<dbReference type="Proteomes" id="UP000002931">
    <property type="component" value="Unassembled WGS sequence"/>
</dbReference>
<evidence type="ECO:0000313" key="4">
    <source>
        <dbReference type="EMBL" id="EAQ11963.1"/>
    </source>
</evidence>
<keyword evidence="4" id="KW-0548">Nucleotidyltransferase</keyword>
<feature type="signal peptide" evidence="2">
    <location>
        <begin position="1"/>
        <end position="24"/>
    </location>
</feature>
<organism evidence="4 5">
    <name type="scientific">Maritimibacter alkaliphilus HTCC2654</name>
    <dbReference type="NCBI Taxonomy" id="314271"/>
    <lineage>
        <taxon>Bacteria</taxon>
        <taxon>Pseudomonadati</taxon>
        <taxon>Pseudomonadota</taxon>
        <taxon>Alphaproteobacteria</taxon>
        <taxon>Rhodobacterales</taxon>
        <taxon>Roseobacteraceae</taxon>
        <taxon>Maritimibacter</taxon>
    </lineage>
</organism>
<feature type="compositionally biased region" description="Low complexity" evidence="1">
    <location>
        <begin position="42"/>
        <end position="54"/>
    </location>
</feature>
<feature type="chain" id="PRO_5002662291" evidence="2">
    <location>
        <begin position="25"/>
        <end position="269"/>
    </location>
</feature>
<dbReference type="Pfam" id="PF05239">
    <property type="entry name" value="PRC"/>
    <property type="match status" value="1"/>
</dbReference>
<dbReference type="STRING" id="314271.RB2654_07771"/>
<evidence type="ECO:0000256" key="1">
    <source>
        <dbReference type="SAM" id="MobiDB-lite"/>
    </source>
</evidence>
<feature type="domain" description="PRC-barrel" evidence="3">
    <location>
        <begin position="165"/>
        <end position="226"/>
    </location>
</feature>
<dbReference type="EC" id="2.7.7.6" evidence="4"/>
<dbReference type="EMBL" id="AAMT01000011">
    <property type="protein sequence ID" value="EAQ11963.1"/>
    <property type="molecule type" value="Genomic_DNA"/>
</dbReference>
<dbReference type="InterPro" id="IPR027275">
    <property type="entry name" value="PRC-brl_dom"/>
</dbReference>
<evidence type="ECO:0000259" key="3">
    <source>
        <dbReference type="Pfam" id="PF05239"/>
    </source>
</evidence>